<keyword evidence="3" id="KW-1185">Reference proteome</keyword>
<feature type="domain" description="BTB" evidence="1">
    <location>
        <begin position="17"/>
        <end position="86"/>
    </location>
</feature>
<sequence>MDRDEVFPSSPFDGADADLILRSAEGAKFRVSKAILRETSPFFRDLLSLPQPPDSTPDGPAVEDGLPVIPVTESSATLDSLLRICYPIQSPAIFSLVTIENVLKAALKYDMEVAVSKMREALQASHFQSGYYAVEVFVVACDLKLEDDARAAARNTLKDPLFGPFDAYLERISAAVYHRLLKYHQRASAKASSTFADSSNARQELQSWTHQFFQCTSHSCSANEAVCCLEHGQVRISSWWLHYIKRVKAVVTVTPLRNDIFDVPFLVKSIFNSEHRVCDPCKQRLLSHWEQISGYLKDARDDAISKVEIDLSSAGFTKKKAGGIPPG</sequence>
<dbReference type="EMBL" id="ML170161">
    <property type="protein sequence ID" value="TDL26736.1"/>
    <property type="molecule type" value="Genomic_DNA"/>
</dbReference>
<evidence type="ECO:0000313" key="3">
    <source>
        <dbReference type="Proteomes" id="UP000294933"/>
    </source>
</evidence>
<name>A0A4Y7QHB1_9AGAM</name>
<dbReference type="Gene3D" id="3.30.710.10">
    <property type="entry name" value="Potassium Channel Kv1.1, Chain A"/>
    <property type="match status" value="1"/>
</dbReference>
<dbReference type="CDD" id="cd18186">
    <property type="entry name" value="BTB_POZ_ZBTB_KLHL-like"/>
    <property type="match status" value="1"/>
</dbReference>
<organism evidence="2 3">
    <name type="scientific">Rickenella mellea</name>
    <dbReference type="NCBI Taxonomy" id="50990"/>
    <lineage>
        <taxon>Eukaryota</taxon>
        <taxon>Fungi</taxon>
        <taxon>Dikarya</taxon>
        <taxon>Basidiomycota</taxon>
        <taxon>Agaricomycotina</taxon>
        <taxon>Agaricomycetes</taxon>
        <taxon>Hymenochaetales</taxon>
        <taxon>Rickenellaceae</taxon>
        <taxon>Rickenella</taxon>
    </lineage>
</organism>
<dbReference type="VEuPathDB" id="FungiDB:BD410DRAFT_836566"/>
<dbReference type="InterPro" id="IPR011333">
    <property type="entry name" value="SKP1/BTB/POZ_sf"/>
</dbReference>
<protein>
    <recommendedName>
        <fullName evidence="1">BTB domain-containing protein</fullName>
    </recommendedName>
</protein>
<evidence type="ECO:0000313" key="2">
    <source>
        <dbReference type="EMBL" id="TDL26736.1"/>
    </source>
</evidence>
<evidence type="ECO:0000259" key="1">
    <source>
        <dbReference type="PROSITE" id="PS50097"/>
    </source>
</evidence>
<dbReference type="Pfam" id="PF00651">
    <property type="entry name" value="BTB"/>
    <property type="match status" value="1"/>
</dbReference>
<dbReference type="SUPFAM" id="SSF54695">
    <property type="entry name" value="POZ domain"/>
    <property type="match status" value="1"/>
</dbReference>
<dbReference type="InterPro" id="IPR000210">
    <property type="entry name" value="BTB/POZ_dom"/>
</dbReference>
<gene>
    <name evidence="2" type="ORF">BD410DRAFT_836566</name>
</gene>
<dbReference type="AlphaFoldDB" id="A0A4Y7QHB1"/>
<accession>A0A4Y7QHB1</accession>
<proteinExistence type="predicted"/>
<dbReference type="PROSITE" id="PS50097">
    <property type="entry name" value="BTB"/>
    <property type="match status" value="1"/>
</dbReference>
<dbReference type="OrthoDB" id="3357985at2759"/>
<dbReference type="Proteomes" id="UP000294933">
    <property type="component" value="Unassembled WGS sequence"/>
</dbReference>
<reference evidence="2 3" key="1">
    <citation type="submission" date="2018-06" db="EMBL/GenBank/DDBJ databases">
        <title>A transcriptomic atlas of mushroom development highlights an independent origin of complex multicellularity.</title>
        <authorList>
            <consortium name="DOE Joint Genome Institute"/>
            <person name="Krizsan K."/>
            <person name="Almasi E."/>
            <person name="Merenyi Z."/>
            <person name="Sahu N."/>
            <person name="Viragh M."/>
            <person name="Koszo T."/>
            <person name="Mondo S."/>
            <person name="Kiss B."/>
            <person name="Balint B."/>
            <person name="Kues U."/>
            <person name="Barry K."/>
            <person name="Hegedus J.C."/>
            <person name="Henrissat B."/>
            <person name="Johnson J."/>
            <person name="Lipzen A."/>
            <person name="Ohm R."/>
            <person name="Nagy I."/>
            <person name="Pangilinan J."/>
            <person name="Yan J."/>
            <person name="Xiong Y."/>
            <person name="Grigoriev I.V."/>
            <person name="Hibbett D.S."/>
            <person name="Nagy L.G."/>
        </authorList>
    </citation>
    <scope>NUCLEOTIDE SEQUENCE [LARGE SCALE GENOMIC DNA]</scope>
    <source>
        <strain evidence="2 3">SZMC22713</strain>
    </source>
</reference>
<dbReference type="STRING" id="50990.A0A4Y7QHB1"/>
<dbReference type="SMART" id="SM00225">
    <property type="entry name" value="BTB"/>
    <property type="match status" value="1"/>
</dbReference>